<keyword evidence="7" id="KW-0406">Ion transport</keyword>
<evidence type="ECO:0000256" key="7">
    <source>
        <dbReference type="ARBA" id="ARBA00023065"/>
    </source>
</evidence>
<evidence type="ECO:0000256" key="1">
    <source>
        <dbReference type="ARBA" id="ARBA00022448"/>
    </source>
</evidence>
<evidence type="ECO:0000256" key="5">
    <source>
        <dbReference type="ARBA" id="ARBA00022840"/>
    </source>
</evidence>
<proteinExistence type="predicted"/>
<dbReference type="InterPro" id="IPR008995">
    <property type="entry name" value="Mo/tungstate-bd_C_term_dom"/>
</dbReference>
<dbReference type="InterPro" id="IPR017871">
    <property type="entry name" value="ABC_transporter-like_CS"/>
</dbReference>
<reference evidence="10" key="1">
    <citation type="submission" date="2023-07" db="EMBL/GenBank/DDBJ databases">
        <title>Gilvimarinus algae sp. nov., isolated from the surface of Kelp.</title>
        <authorList>
            <person name="Sun Y.Y."/>
            <person name="Gong Y."/>
            <person name="Du Z.J."/>
        </authorList>
    </citation>
    <scope>NUCLEOTIDE SEQUENCE</scope>
    <source>
        <strain evidence="10">SDUM040014</strain>
    </source>
</reference>
<keyword evidence="3" id="KW-0410">Iron transport</keyword>
<keyword evidence="4" id="KW-0547">Nucleotide-binding</keyword>
<gene>
    <name evidence="10" type="ORF">QWI16_02925</name>
</gene>
<comment type="caution">
    <text evidence="10">The sequence shown here is derived from an EMBL/GenBank/DDBJ whole genome shotgun (WGS) entry which is preliminary data.</text>
</comment>
<evidence type="ECO:0000256" key="8">
    <source>
        <dbReference type="ARBA" id="ARBA00023136"/>
    </source>
</evidence>
<dbReference type="CDD" id="cd03259">
    <property type="entry name" value="ABC_Carb_Solutes_like"/>
    <property type="match status" value="1"/>
</dbReference>
<dbReference type="InterPro" id="IPR027417">
    <property type="entry name" value="P-loop_NTPase"/>
</dbReference>
<name>A0ABT8TAF4_9GAMM</name>
<dbReference type="PROSITE" id="PS50893">
    <property type="entry name" value="ABC_TRANSPORTER_2"/>
    <property type="match status" value="1"/>
</dbReference>
<keyword evidence="1" id="KW-0813">Transport</keyword>
<evidence type="ECO:0000256" key="6">
    <source>
        <dbReference type="ARBA" id="ARBA00023004"/>
    </source>
</evidence>
<dbReference type="InterPro" id="IPR015853">
    <property type="entry name" value="ABC_transpr_FbpC"/>
</dbReference>
<keyword evidence="5 10" id="KW-0067">ATP-binding</keyword>
<dbReference type="PROSITE" id="PS00211">
    <property type="entry name" value="ABC_TRANSPORTER_1"/>
    <property type="match status" value="1"/>
</dbReference>
<evidence type="ECO:0000313" key="11">
    <source>
        <dbReference type="Proteomes" id="UP001168380"/>
    </source>
</evidence>
<dbReference type="Pfam" id="PF08402">
    <property type="entry name" value="TOBE_2"/>
    <property type="match status" value="1"/>
</dbReference>
<keyword evidence="2" id="KW-1003">Cell membrane</keyword>
<dbReference type="InterPro" id="IPR050093">
    <property type="entry name" value="ABC_SmlMolc_Importer"/>
</dbReference>
<evidence type="ECO:0000256" key="4">
    <source>
        <dbReference type="ARBA" id="ARBA00022741"/>
    </source>
</evidence>
<feature type="domain" description="ABC transporter" evidence="9">
    <location>
        <begin position="2"/>
        <end position="227"/>
    </location>
</feature>
<dbReference type="SUPFAM" id="SSF52540">
    <property type="entry name" value="P-loop containing nucleoside triphosphate hydrolases"/>
    <property type="match status" value="1"/>
</dbReference>
<dbReference type="SUPFAM" id="SSF50331">
    <property type="entry name" value="MOP-like"/>
    <property type="match status" value="1"/>
</dbReference>
<evidence type="ECO:0000256" key="2">
    <source>
        <dbReference type="ARBA" id="ARBA00022475"/>
    </source>
</evidence>
<dbReference type="PANTHER" id="PTHR42781">
    <property type="entry name" value="SPERMIDINE/PUTRESCINE IMPORT ATP-BINDING PROTEIN POTA"/>
    <property type="match status" value="1"/>
</dbReference>
<keyword evidence="11" id="KW-1185">Reference proteome</keyword>
<accession>A0ABT8TAF4</accession>
<dbReference type="InterPro" id="IPR003593">
    <property type="entry name" value="AAA+_ATPase"/>
</dbReference>
<dbReference type="Pfam" id="PF00005">
    <property type="entry name" value="ABC_tran"/>
    <property type="match status" value="1"/>
</dbReference>
<sequence length="338" mass="36244">MLSVSNLSVDYGSTRVVDKLNLALADDEILMLVGPTGCGKTTILQALAGLIPISEGEITLGAWSASAQKPVPPEKRNVGMVFQDFALFPHLTVQQNVNFRLKDRALADHWIELLGLGALRHAKPATLSGGQKQRVALARTLAHEPVFILLDEPLSNLDAALKDNLRWEIRNALKAAGVPAIWVTHDQEEALSVGDRVGVLKSGKLEQLDTPETCFSEPSSRFVARFLGEASFIPGHLEQGRVRTAIGDAPGTPVDGATGAVDLLLRPDDVSLIPVADGGGNGEIAWVRYEGGARLFAVTLDDGTEVKVRASHETRAEPGSRVQLAVITTHPLAVFNRE</sequence>
<dbReference type="InterPro" id="IPR013611">
    <property type="entry name" value="Transp-assoc_OB_typ2"/>
</dbReference>
<dbReference type="Gene3D" id="3.40.50.300">
    <property type="entry name" value="P-loop containing nucleotide triphosphate hydrolases"/>
    <property type="match status" value="1"/>
</dbReference>
<dbReference type="Proteomes" id="UP001168380">
    <property type="component" value="Unassembled WGS sequence"/>
</dbReference>
<dbReference type="EMBL" id="JAULRT010000032">
    <property type="protein sequence ID" value="MDO3381110.1"/>
    <property type="molecule type" value="Genomic_DNA"/>
</dbReference>
<evidence type="ECO:0000259" key="9">
    <source>
        <dbReference type="PROSITE" id="PS50893"/>
    </source>
</evidence>
<keyword evidence="8" id="KW-0472">Membrane</keyword>
<organism evidence="10 11">
    <name type="scientific">Gilvimarinus algae</name>
    <dbReference type="NCBI Taxonomy" id="3058037"/>
    <lineage>
        <taxon>Bacteria</taxon>
        <taxon>Pseudomonadati</taxon>
        <taxon>Pseudomonadota</taxon>
        <taxon>Gammaproteobacteria</taxon>
        <taxon>Cellvibrionales</taxon>
        <taxon>Cellvibrionaceae</taxon>
        <taxon>Gilvimarinus</taxon>
    </lineage>
</organism>
<dbReference type="InterPro" id="IPR003439">
    <property type="entry name" value="ABC_transporter-like_ATP-bd"/>
</dbReference>
<evidence type="ECO:0000256" key="3">
    <source>
        <dbReference type="ARBA" id="ARBA00022496"/>
    </source>
</evidence>
<keyword evidence="6" id="KW-0408">Iron</keyword>
<evidence type="ECO:0000313" key="10">
    <source>
        <dbReference type="EMBL" id="MDO3381110.1"/>
    </source>
</evidence>
<dbReference type="SMART" id="SM00382">
    <property type="entry name" value="AAA"/>
    <property type="match status" value="1"/>
</dbReference>
<protein>
    <submittedName>
        <fullName evidence="10">ABC transporter ATP-binding protein</fullName>
    </submittedName>
</protein>
<dbReference type="RefSeq" id="WP_302711236.1">
    <property type="nucleotide sequence ID" value="NZ_JAULRT010000032.1"/>
</dbReference>
<dbReference type="GO" id="GO:0005524">
    <property type="term" value="F:ATP binding"/>
    <property type="evidence" value="ECO:0007669"/>
    <property type="project" value="UniProtKB-KW"/>
</dbReference>
<dbReference type="PANTHER" id="PTHR42781:SF4">
    <property type="entry name" value="SPERMIDINE_PUTRESCINE IMPORT ATP-BINDING PROTEIN POTA"/>
    <property type="match status" value="1"/>
</dbReference>